<dbReference type="STRING" id="246404.A0A507FJP8"/>
<feature type="transmembrane region" description="Helical" evidence="12">
    <location>
        <begin position="498"/>
        <end position="519"/>
    </location>
</feature>
<keyword evidence="9 12" id="KW-1133">Transmembrane helix</keyword>
<keyword evidence="6" id="KW-0547">Nucleotide-binding</keyword>
<name>A0A507FJP8_9FUNG</name>
<dbReference type="SUPFAM" id="SSF90123">
    <property type="entry name" value="ABC transporter transmembrane region"/>
    <property type="match status" value="2"/>
</dbReference>
<feature type="domain" description="ABC transmembrane type-1" evidence="14">
    <location>
        <begin position="900"/>
        <end position="1187"/>
    </location>
</feature>
<feature type="transmembrane region" description="Helical" evidence="12">
    <location>
        <begin position="308"/>
        <end position="333"/>
    </location>
</feature>
<keyword evidence="16" id="KW-1185">Reference proteome</keyword>
<dbReference type="PANTHER" id="PTHR24223:SF443">
    <property type="entry name" value="MULTIDRUG-RESISTANCE LIKE PROTEIN 1, ISOFORM I"/>
    <property type="match status" value="1"/>
</dbReference>
<keyword evidence="4 12" id="KW-0812">Transmembrane</keyword>
<keyword evidence="8" id="KW-1278">Translocase</keyword>
<comment type="similarity">
    <text evidence="2">Belongs to the ABC transporter superfamily. ABCC family. Conjugate transporter (TC 3.A.1.208) subfamily.</text>
</comment>
<feature type="transmembrane region" description="Helical" evidence="12">
    <location>
        <begin position="1132"/>
        <end position="1150"/>
    </location>
</feature>
<dbReference type="InterPro" id="IPR003439">
    <property type="entry name" value="ABC_transporter-like_ATP-bd"/>
</dbReference>
<keyword evidence="3" id="KW-0813">Transport</keyword>
<dbReference type="InterPro" id="IPR056227">
    <property type="entry name" value="TMD0_ABC"/>
</dbReference>
<feature type="transmembrane region" description="Helical" evidence="12">
    <location>
        <begin position="409"/>
        <end position="430"/>
    </location>
</feature>
<feature type="transmembrane region" description="Helical" evidence="12">
    <location>
        <begin position="128"/>
        <end position="145"/>
    </location>
</feature>
<dbReference type="EMBL" id="QEAP01000046">
    <property type="protein sequence ID" value="TPX76452.1"/>
    <property type="molecule type" value="Genomic_DNA"/>
</dbReference>
<evidence type="ECO:0000256" key="5">
    <source>
        <dbReference type="ARBA" id="ARBA00022737"/>
    </source>
</evidence>
<keyword evidence="7" id="KW-0067">ATP-binding</keyword>
<dbReference type="FunFam" id="1.20.1560.10:FF:000013">
    <property type="entry name" value="ABC transporter C family member 2"/>
    <property type="match status" value="1"/>
</dbReference>
<proteinExistence type="inferred from homology"/>
<dbReference type="InterPro" id="IPR050173">
    <property type="entry name" value="ABC_transporter_C-like"/>
</dbReference>
<feature type="transmembrane region" description="Helical" evidence="12">
    <location>
        <begin position="900"/>
        <end position="924"/>
    </location>
</feature>
<feature type="compositionally biased region" description="Acidic residues" evidence="11">
    <location>
        <begin position="1487"/>
        <end position="1510"/>
    </location>
</feature>
<dbReference type="InterPro" id="IPR027417">
    <property type="entry name" value="P-loop_NTPase"/>
</dbReference>
<feature type="compositionally biased region" description="Basic and acidic residues" evidence="11">
    <location>
        <begin position="864"/>
        <end position="875"/>
    </location>
</feature>
<feature type="transmembrane region" description="Helical" evidence="12">
    <location>
        <begin position="94"/>
        <end position="116"/>
    </location>
</feature>
<evidence type="ECO:0000256" key="10">
    <source>
        <dbReference type="ARBA" id="ARBA00023136"/>
    </source>
</evidence>
<dbReference type="Proteomes" id="UP000320333">
    <property type="component" value="Unassembled WGS sequence"/>
</dbReference>
<dbReference type="FunFam" id="3.40.50.300:FF:000450">
    <property type="entry name" value="ABC transporter C family member 2"/>
    <property type="match status" value="1"/>
</dbReference>
<dbReference type="CDD" id="cd18579">
    <property type="entry name" value="ABC_6TM_ABCC_D1"/>
    <property type="match status" value="1"/>
</dbReference>
<evidence type="ECO:0000256" key="1">
    <source>
        <dbReference type="ARBA" id="ARBA00004128"/>
    </source>
</evidence>
<feature type="transmembrane region" description="Helical" evidence="12">
    <location>
        <begin position="1156"/>
        <end position="1176"/>
    </location>
</feature>
<gene>
    <name evidence="15" type="ORF">CcCBS67573_g02273</name>
</gene>
<dbReference type="CDD" id="cd03244">
    <property type="entry name" value="ABCC_MRP_domain2"/>
    <property type="match status" value="1"/>
</dbReference>
<evidence type="ECO:0000256" key="3">
    <source>
        <dbReference type="ARBA" id="ARBA00022448"/>
    </source>
</evidence>
<sequence>MAGFCAETFSVWDSNGAADFSACFEDSVLSVIVSLAGLVFAALRIVYLRKRNRIETKPKWHITGNRVVAILSFAASVAAVAVVFAVVADAERTGALVLSSVAHVLASAAVAAVLYVEHTRLYRASTGLMVYWLLCFWVLVVRVRTRSNLTSSPTLVAVLAVETSLVALSFVLENMTYIADPLTGKRVRPVPLGSNVNVFARVTYWYMQPLLVMGSKRELSLEDLWRPDKSQATSAILKKFNKQWSYEQQLAIKKGKSPHLTRALLYAFYPALVVGFFEYCISFACTFMEPLLLSSMLTFIGNPDAPNYIGYAIAGGIFLNALLNVLMGVQMWITSMSVGYQIRSSLCSSIFRKSLNLSNTARQSTSTGQINNMLAADTNHIMWFISMIFSPLGIPVKIAIALYLLWDQLGAACLGGLAIIILAFPLQGLIGKFELRAYDLKQSRADARIEVVNETLNSIKLLKLFGWDVLFHQRVSHARQEELKSVKTLGILRSFNSLVSEVTPLFVSLASFAIFSAINAGTDTVLDAKRIFVSFSLFGILSEPIGAIGYLFSGGSAALTSMNRMQQFLLLEELDSSNVDREISKDGNAIRVENASFKWDAAADELTLQNLDFAVPKGALAAVIGRVGTGKSSLISTLLGEMHKVSGSVRVSGSIAYVSQQAWIENATVRDNILFGAEYQEARYNAVIDACALRNDLKLLSAGDQTEIGEKGVNLSGGQKQRLALARAVYNDSDVYILDDVLSAVDAHVDKHIFDQVIGPNGLLRSKTRIFVTHGVHHLPDCDRVLVVKDKTIEQQGSYTELMAMEGGTFKTLMDEYARDVVMEETASDEFIVATGAEGEPQTLPIESEKDQEKDSENAAASEGTDKEKAQDGKLMTKEDAGKGLAKATAFVSYAKAAGIFWVVLSFALLISAQAASIGTRIWLDHWSTESAKDPKNPPHTIGFYLGIYAAIVFVASSLSLSTSLTMYIKVGQNAAKVMHSKMLHGVMYSPMSFFDMNPLGRITNRFVGDIQIVDESLVETYVTFFNYVVQSISTVIVICSVTPLFLTLILPLFGAYYYLQHYYLKTAQAVQRTSRLANSPVYALANTTFAGISTVRAFGKTGAYTDKNDLLQDDMQTSFLTQMTCNKWLQYRLECLGACISFGAAVFAVVERNRISAGSAGLSLGYALMITQYLYHSMRMWGQVQNSGVSLERIFEYFNLPSEAPQFTDHDTPEGWPRDGRVVFKDLKMRYREGTPLVLKGISVEVKAGEKVGIVGRTGAGKSSLSVALFRLSEADEGVIEVDGIDVAKVGLNLLRTRLTIIPQEPVLFGASVRDNIDPDKRHSDEAIWSALEASHLKARFSDHEEGLEQKIKSGGENMSVGERQLFCLARAILRNTKVLILDEATAGIDLETDALIQATIRREFKDSTVLTIAHRIQTIMDSDKIMVLNAGTVEEMDSPANLLLNPRSAFSELVAAAGTGVLDKLREREAELKAPKPASGADILYDSDEDGFESGSEDDDDSDEEGQDETVKLRKWNESRKSSSGSSKPPLVNVSEGPERGGNPDTEDLMFHTVLMAIPLTVLQSALEYVIHVQYSFSSQYTPTYVVSNSVPFFVALLVLIYSTSRFKSNGLMQIGFALAGAMSGVYIVKMSAPGVHQTFGDMMKAASVAVVWIYCVIQCRLGYVICSTGVPLVFHLYQGYLDGKKDGGAFGL</sequence>
<dbReference type="SMART" id="SM00382">
    <property type="entry name" value="AAA"/>
    <property type="match status" value="2"/>
</dbReference>
<evidence type="ECO:0000256" key="11">
    <source>
        <dbReference type="SAM" id="MobiDB-lite"/>
    </source>
</evidence>
<evidence type="ECO:0000256" key="7">
    <source>
        <dbReference type="ARBA" id="ARBA00022840"/>
    </source>
</evidence>
<feature type="domain" description="ABC transporter" evidence="13">
    <location>
        <begin position="1223"/>
        <end position="1457"/>
    </location>
</feature>
<dbReference type="Gene3D" id="1.20.1560.10">
    <property type="entry name" value="ABC transporter type 1, transmembrane domain"/>
    <property type="match status" value="2"/>
</dbReference>
<feature type="transmembrane region" description="Helical" evidence="12">
    <location>
        <begin position="1654"/>
        <end position="1680"/>
    </location>
</feature>
<dbReference type="OrthoDB" id="6500128at2759"/>
<dbReference type="InterPro" id="IPR036640">
    <property type="entry name" value="ABC1_TM_sf"/>
</dbReference>
<organism evidence="15 16">
    <name type="scientific">Chytriomyces confervae</name>
    <dbReference type="NCBI Taxonomy" id="246404"/>
    <lineage>
        <taxon>Eukaryota</taxon>
        <taxon>Fungi</taxon>
        <taxon>Fungi incertae sedis</taxon>
        <taxon>Chytridiomycota</taxon>
        <taxon>Chytridiomycota incertae sedis</taxon>
        <taxon>Chytridiomycetes</taxon>
        <taxon>Chytridiales</taxon>
        <taxon>Chytriomycetaceae</taxon>
        <taxon>Chytriomyces</taxon>
    </lineage>
</organism>
<feature type="region of interest" description="Disordered" evidence="11">
    <location>
        <begin position="1473"/>
        <end position="1548"/>
    </location>
</feature>
<dbReference type="GO" id="GO:0000329">
    <property type="term" value="C:fungal-type vacuole membrane"/>
    <property type="evidence" value="ECO:0007669"/>
    <property type="project" value="UniProtKB-ARBA"/>
</dbReference>
<dbReference type="InterPro" id="IPR044726">
    <property type="entry name" value="ABCC_6TM_D2"/>
</dbReference>
<feature type="transmembrane region" description="Helical" evidence="12">
    <location>
        <begin position="263"/>
        <end position="288"/>
    </location>
</feature>
<feature type="region of interest" description="Disordered" evidence="11">
    <location>
        <begin position="838"/>
        <end position="875"/>
    </location>
</feature>
<evidence type="ECO:0000259" key="14">
    <source>
        <dbReference type="PROSITE" id="PS50929"/>
    </source>
</evidence>
<evidence type="ECO:0000313" key="15">
    <source>
        <dbReference type="EMBL" id="TPX76452.1"/>
    </source>
</evidence>
<dbReference type="GO" id="GO:0005524">
    <property type="term" value="F:ATP binding"/>
    <property type="evidence" value="ECO:0007669"/>
    <property type="project" value="UniProtKB-KW"/>
</dbReference>
<evidence type="ECO:0000256" key="2">
    <source>
        <dbReference type="ARBA" id="ARBA00009726"/>
    </source>
</evidence>
<feature type="transmembrane region" description="Helical" evidence="12">
    <location>
        <begin position="1617"/>
        <end position="1634"/>
    </location>
</feature>
<dbReference type="PANTHER" id="PTHR24223">
    <property type="entry name" value="ATP-BINDING CASSETTE SUB-FAMILY C"/>
    <property type="match status" value="1"/>
</dbReference>
<dbReference type="InterPro" id="IPR003593">
    <property type="entry name" value="AAA+_ATPase"/>
</dbReference>
<feature type="transmembrane region" description="Helical" evidence="12">
    <location>
        <begin position="1036"/>
        <end position="1060"/>
    </location>
</feature>
<evidence type="ECO:0000256" key="9">
    <source>
        <dbReference type="ARBA" id="ARBA00022989"/>
    </source>
</evidence>
<dbReference type="PROSITE" id="PS00211">
    <property type="entry name" value="ABC_TRANSPORTER_1"/>
    <property type="match status" value="2"/>
</dbReference>
<comment type="subcellular location">
    <subcellularLocation>
        <location evidence="1">Vacuole membrane</location>
        <topology evidence="1">Multi-pass membrane protein</topology>
    </subcellularLocation>
</comment>
<dbReference type="Pfam" id="PF00005">
    <property type="entry name" value="ABC_tran"/>
    <property type="match status" value="2"/>
</dbReference>
<dbReference type="PROSITE" id="PS50929">
    <property type="entry name" value="ABC_TM1F"/>
    <property type="match status" value="2"/>
</dbReference>
<feature type="transmembrane region" description="Helical" evidence="12">
    <location>
        <begin position="67"/>
        <end position="88"/>
    </location>
</feature>
<dbReference type="SUPFAM" id="SSF52540">
    <property type="entry name" value="P-loop containing nucleoside triphosphate hydrolases"/>
    <property type="match status" value="2"/>
</dbReference>
<feature type="domain" description="ABC transporter" evidence="13">
    <location>
        <begin position="590"/>
        <end position="815"/>
    </location>
</feature>
<dbReference type="InterPro" id="IPR044746">
    <property type="entry name" value="ABCC_6TM_D1"/>
</dbReference>
<dbReference type="CDD" id="cd03250">
    <property type="entry name" value="ABCC_MRP_domain1"/>
    <property type="match status" value="1"/>
</dbReference>
<evidence type="ECO:0000256" key="12">
    <source>
        <dbReference type="SAM" id="Phobius"/>
    </source>
</evidence>
<evidence type="ECO:0000259" key="13">
    <source>
        <dbReference type="PROSITE" id="PS50893"/>
    </source>
</evidence>
<evidence type="ECO:0000256" key="6">
    <source>
        <dbReference type="ARBA" id="ARBA00022741"/>
    </source>
</evidence>
<feature type="compositionally biased region" description="Basic and acidic residues" evidence="11">
    <location>
        <begin position="1511"/>
        <end position="1523"/>
    </location>
</feature>
<evidence type="ECO:0000256" key="8">
    <source>
        <dbReference type="ARBA" id="ARBA00022967"/>
    </source>
</evidence>
<dbReference type="FunFam" id="3.40.50.300:FF:000074">
    <property type="entry name" value="Multidrug resistance-associated protein 5 isoform 1"/>
    <property type="match status" value="1"/>
</dbReference>
<reference evidence="15 16" key="1">
    <citation type="journal article" date="2019" name="Sci. Rep.">
        <title>Comparative genomics of chytrid fungi reveal insights into the obligate biotrophic and pathogenic lifestyle of Synchytrium endobioticum.</title>
        <authorList>
            <person name="van de Vossenberg B.T.L.H."/>
            <person name="Warris S."/>
            <person name="Nguyen H.D.T."/>
            <person name="van Gent-Pelzer M.P.E."/>
            <person name="Joly D.L."/>
            <person name="van de Geest H.C."/>
            <person name="Bonants P.J.M."/>
            <person name="Smith D.S."/>
            <person name="Levesque C.A."/>
            <person name="van der Lee T.A.J."/>
        </authorList>
    </citation>
    <scope>NUCLEOTIDE SEQUENCE [LARGE SCALE GENOMIC DNA]</scope>
    <source>
        <strain evidence="15 16">CBS 675.73</strain>
    </source>
</reference>
<dbReference type="InterPro" id="IPR017871">
    <property type="entry name" value="ABC_transporter-like_CS"/>
</dbReference>
<feature type="transmembrane region" description="Helical" evidence="12">
    <location>
        <begin position="28"/>
        <end position="47"/>
    </location>
</feature>
<feature type="transmembrane region" description="Helical" evidence="12">
    <location>
        <begin position="531"/>
        <end position="552"/>
    </location>
</feature>
<keyword evidence="10 12" id="KW-0472">Membrane</keyword>
<evidence type="ECO:0000256" key="4">
    <source>
        <dbReference type="ARBA" id="ARBA00022692"/>
    </source>
</evidence>
<feature type="transmembrane region" description="Helical" evidence="12">
    <location>
        <begin position="1551"/>
        <end position="1573"/>
    </location>
</feature>
<dbReference type="InterPro" id="IPR011527">
    <property type="entry name" value="ABC1_TM_dom"/>
</dbReference>
<dbReference type="Pfam" id="PF24357">
    <property type="entry name" value="TMD0_ABC"/>
    <property type="match status" value="1"/>
</dbReference>
<feature type="transmembrane region" description="Helical" evidence="12">
    <location>
        <begin position="381"/>
        <end position="403"/>
    </location>
</feature>
<dbReference type="Pfam" id="PF00664">
    <property type="entry name" value="ABC_membrane"/>
    <property type="match status" value="2"/>
</dbReference>
<feature type="transmembrane region" description="Helical" evidence="12">
    <location>
        <begin position="151"/>
        <end position="172"/>
    </location>
</feature>
<feature type="compositionally biased region" description="Basic and acidic residues" evidence="11">
    <location>
        <begin position="847"/>
        <end position="857"/>
    </location>
</feature>
<dbReference type="GO" id="GO:0016887">
    <property type="term" value="F:ATP hydrolysis activity"/>
    <property type="evidence" value="ECO:0007669"/>
    <property type="project" value="InterPro"/>
</dbReference>
<dbReference type="GO" id="GO:0140359">
    <property type="term" value="F:ABC-type transporter activity"/>
    <property type="evidence" value="ECO:0007669"/>
    <property type="project" value="InterPro"/>
</dbReference>
<dbReference type="InterPro" id="IPR056136">
    <property type="entry name" value="DUF7719"/>
</dbReference>
<comment type="caution">
    <text evidence="15">The sequence shown here is derived from an EMBL/GenBank/DDBJ whole genome shotgun (WGS) entry which is preliminary data.</text>
</comment>
<keyword evidence="5" id="KW-0677">Repeat</keyword>
<feature type="transmembrane region" description="Helical" evidence="12">
    <location>
        <begin position="1585"/>
        <end position="1605"/>
    </location>
</feature>
<feature type="transmembrane region" description="Helical" evidence="12">
    <location>
        <begin position="944"/>
        <end position="969"/>
    </location>
</feature>
<protein>
    <submittedName>
        <fullName evidence="15">Uncharacterized protein</fullName>
    </submittedName>
</protein>
<dbReference type="Gene3D" id="3.40.50.300">
    <property type="entry name" value="P-loop containing nucleotide triphosphate hydrolases"/>
    <property type="match status" value="2"/>
</dbReference>
<dbReference type="FunFam" id="1.20.1560.10:FF:000006">
    <property type="entry name" value="ATP-binding cassette, sub-family C (CFTR/MRP), member 9"/>
    <property type="match status" value="1"/>
</dbReference>
<dbReference type="Pfam" id="PF24841">
    <property type="entry name" value="DUF7719"/>
    <property type="match status" value="1"/>
</dbReference>
<dbReference type="CDD" id="cd18580">
    <property type="entry name" value="ABC_6TM_ABCC_D2"/>
    <property type="match status" value="1"/>
</dbReference>
<accession>A0A507FJP8</accession>
<evidence type="ECO:0000313" key="16">
    <source>
        <dbReference type="Proteomes" id="UP000320333"/>
    </source>
</evidence>
<feature type="domain" description="ABC transmembrane type-1" evidence="14">
    <location>
        <begin position="280"/>
        <end position="557"/>
    </location>
</feature>
<dbReference type="PROSITE" id="PS50893">
    <property type="entry name" value="ABC_TRANSPORTER_2"/>
    <property type="match status" value="2"/>
</dbReference>